<comment type="caution">
    <text evidence="2">The sequence shown here is derived from an EMBL/GenBank/DDBJ whole genome shotgun (WGS) entry which is preliminary data.</text>
</comment>
<dbReference type="InterPro" id="IPR010982">
    <property type="entry name" value="Lambda_DNA-bd_dom_sf"/>
</dbReference>
<dbReference type="Gene3D" id="1.10.260.40">
    <property type="entry name" value="lambda repressor-like DNA-binding domains"/>
    <property type="match status" value="1"/>
</dbReference>
<sequence>MNQDFTVIGQLLTLVNYLRQDNVPEIPNLSDLAHIPALLNSVSAADDLPYKEKVIRNRIKQIAKQTDLSTIKILGAEMYHNQQSFSKIVIGYSKERSDLLNGLHLKNYRAQHNWTIIEMAKILNVNVKNVQAWEAHKRNIPENIMKKLN</sequence>
<name>A0A833PF74_ACIBZ</name>
<proteinExistence type="predicted"/>
<protein>
    <recommendedName>
        <fullName evidence="1">HTH cro/C1-type domain-containing protein</fullName>
    </recommendedName>
</protein>
<dbReference type="AlphaFoldDB" id="A0A833PF74"/>
<organism evidence="2 3">
    <name type="scientific">Acinetobacter bereziniae</name>
    <name type="common">Acinetobacter genomosp. 10</name>
    <dbReference type="NCBI Taxonomy" id="106648"/>
    <lineage>
        <taxon>Bacteria</taxon>
        <taxon>Pseudomonadati</taxon>
        <taxon>Pseudomonadota</taxon>
        <taxon>Gammaproteobacteria</taxon>
        <taxon>Moraxellales</taxon>
        <taxon>Moraxellaceae</taxon>
        <taxon>Acinetobacter</taxon>
    </lineage>
</organism>
<dbReference type="Proteomes" id="UP000490535">
    <property type="component" value="Unassembled WGS sequence"/>
</dbReference>
<dbReference type="CDD" id="cd00093">
    <property type="entry name" value="HTH_XRE"/>
    <property type="match status" value="1"/>
</dbReference>
<feature type="domain" description="HTH cro/C1-type" evidence="1">
    <location>
        <begin position="105"/>
        <end position="148"/>
    </location>
</feature>
<reference evidence="3" key="1">
    <citation type="journal article" date="2020" name="MBio">
        <title>Horizontal gene transfer to a defensive symbiont with a reduced genome amongst a multipartite beetle microbiome.</title>
        <authorList>
            <person name="Waterworth S.C."/>
            <person name="Florez L.V."/>
            <person name="Rees E.R."/>
            <person name="Hertweck C."/>
            <person name="Kaltenpoth M."/>
            <person name="Kwan J.C."/>
        </authorList>
    </citation>
    <scope>NUCLEOTIDE SEQUENCE [LARGE SCALE GENOMIC DNA]</scope>
</reference>
<evidence type="ECO:0000313" key="3">
    <source>
        <dbReference type="Proteomes" id="UP000490535"/>
    </source>
</evidence>
<gene>
    <name evidence="2" type="ORF">GAK29_00222</name>
</gene>
<dbReference type="SUPFAM" id="SSF47413">
    <property type="entry name" value="lambda repressor-like DNA-binding domains"/>
    <property type="match status" value="1"/>
</dbReference>
<accession>A0A833PF74</accession>
<evidence type="ECO:0000313" key="2">
    <source>
        <dbReference type="EMBL" id="KAF1028126.1"/>
    </source>
</evidence>
<dbReference type="GO" id="GO:0003677">
    <property type="term" value="F:DNA binding"/>
    <property type="evidence" value="ECO:0007669"/>
    <property type="project" value="InterPro"/>
</dbReference>
<evidence type="ECO:0000259" key="1">
    <source>
        <dbReference type="PROSITE" id="PS50943"/>
    </source>
</evidence>
<dbReference type="PROSITE" id="PS50943">
    <property type="entry name" value="HTH_CROC1"/>
    <property type="match status" value="1"/>
</dbReference>
<dbReference type="EMBL" id="WNDP01000003">
    <property type="protein sequence ID" value="KAF1028126.1"/>
    <property type="molecule type" value="Genomic_DNA"/>
</dbReference>
<dbReference type="InterPro" id="IPR001387">
    <property type="entry name" value="Cro/C1-type_HTH"/>
</dbReference>